<sequence>MRLPWQDDALELSLRLAYAKFGKKLTVHGSAVFKANIARVAADIGLKVEFTDPNINALKIQREAELQREKAFTNATLLPTTQWLKHSVKPDTEQGHYQGQVVAVTARYVIQAQGQPLIRHDRRLFDEVPTIGNTLKIQYDAGQLKLTPIANNAVMRRR</sequence>
<dbReference type="RefSeq" id="WP_045780314.1">
    <property type="nucleotide sequence ID" value="NZ_LAJX01000228.1"/>
</dbReference>
<accession>A0A0F3IFG3</accession>
<evidence type="ECO:0000313" key="3">
    <source>
        <dbReference type="EMBL" id="KJV05432.1"/>
    </source>
</evidence>
<feature type="domain" description="KfrB" evidence="1">
    <location>
        <begin position="96"/>
        <end position="147"/>
    </location>
</feature>
<dbReference type="OrthoDB" id="279005at2"/>
<reference evidence="3 4" key="2">
    <citation type="journal article" date="2016" name="Microb. Ecol.">
        <title>Genome Characteristics of a Novel Type I Methanotroph (Sn10-6) Isolated from a Flooded Indian Rice Field.</title>
        <authorList>
            <person name="Rahalkar M.C."/>
            <person name="Pandit P.S."/>
            <person name="Dhakephalkar P.K."/>
            <person name="Pore S."/>
            <person name="Arora P."/>
            <person name="Kapse N."/>
        </authorList>
    </citation>
    <scope>NUCLEOTIDE SEQUENCE [LARGE SCALE GENOMIC DNA]</scope>
    <source>
        <strain evidence="3 4">Sn10-6</strain>
    </source>
</reference>
<evidence type="ECO:0000313" key="4">
    <source>
        <dbReference type="Proteomes" id="UP000033684"/>
    </source>
</evidence>
<dbReference type="Proteomes" id="UP000033684">
    <property type="component" value="Unassembled WGS sequence"/>
</dbReference>
<dbReference type="Pfam" id="PF18790">
    <property type="entry name" value="KfrB"/>
    <property type="match status" value="1"/>
</dbReference>
<proteinExistence type="predicted"/>
<comment type="caution">
    <text evidence="3">The sequence shown here is derived from an EMBL/GenBank/DDBJ whole genome shotgun (WGS) entry which is preliminary data.</text>
</comment>
<gene>
    <name evidence="3" type="ORF">VZ94_18240</name>
</gene>
<name>A0A0F3IFG3_9GAMM</name>
<dbReference type="InterPro" id="IPR040782">
    <property type="entry name" value="KfrB"/>
</dbReference>
<evidence type="ECO:0000259" key="1">
    <source>
        <dbReference type="Pfam" id="PF18790"/>
    </source>
</evidence>
<protein>
    <submittedName>
        <fullName evidence="3">Uncharacterized protein</fullName>
    </submittedName>
</protein>
<organism evidence="3 4">
    <name type="scientific">Methylocucumis oryzae</name>
    <dbReference type="NCBI Taxonomy" id="1632867"/>
    <lineage>
        <taxon>Bacteria</taxon>
        <taxon>Pseudomonadati</taxon>
        <taxon>Pseudomonadota</taxon>
        <taxon>Gammaproteobacteria</taxon>
        <taxon>Methylococcales</taxon>
        <taxon>Methylococcaceae</taxon>
        <taxon>Methylocucumis</taxon>
    </lineage>
</organism>
<dbReference type="InterPro" id="IPR040677">
    <property type="entry name" value="LPD7"/>
</dbReference>
<dbReference type="Pfam" id="PF18821">
    <property type="entry name" value="LPD7"/>
    <property type="match status" value="1"/>
</dbReference>
<evidence type="ECO:0000259" key="2">
    <source>
        <dbReference type="Pfam" id="PF18821"/>
    </source>
</evidence>
<keyword evidence="4" id="KW-1185">Reference proteome</keyword>
<dbReference type="EMBL" id="LAJX01000228">
    <property type="protein sequence ID" value="KJV05432.1"/>
    <property type="molecule type" value="Genomic_DNA"/>
</dbReference>
<feature type="domain" description="Large polyvalent protein-associated" evidence="2">
    <location>
        <begin position="7"/>
        <end position="61"/>
    </location>
</feature>
<dbReference type="AlphaFoldDB" id="A0A0F3IFG3"/>
<reference evidence="4" key="1">
    <citation type="submission" date="2015-03" db="EMBL/GenBank/DDBJ databases">
        <title>Draft genome sequence of a novel methanotroph (Sn10-6) isolated from flooded ricefield rhizosphere in India.</title>
        <authorList>
            <person name="Pandit P.S."/>
            <person name="Pore S.D."/>
            <person name="Arora P."/>
            <person name="Kapse N.G."/>
            <person name="Dhakephalkar P.K."/>
            <person name="Rahalkar M.C."/>
        </authorList>
    </citation>
    <scope>NUCLEOTIDE SEQUENCE [LARGE SCALE GENOMIC DNA]</scope>
    <source>
        <strain evidence="4">Sn10-6</strain>
    </source>
</reference>